<organism evidence="2 3">
    <name type="scientific">Nocardia jiangxiensis</name>
    <dbReference type="NCBI Taxonomy" id="282685"/>
    <lineage>
        <taxon>Bacteria</taxon>
        <taxon>Bacillati</taxon>
        <taxon>Actinomycetota</taxon>
        <taxon>Actinomycetes</taxon>
        <taxon>Mycobacteriales</taxon>
        <taxon>Nocardiaceae</taxon>
        <taxon>Nocardia</taxon>
    </lineage>
</organism>
<evidence type="ECO:0000313" key="3">
    <source>
        <dbReference type="Proteomes" id="UP001601992"/>
    </source>
</evidence>
<dbReference type="Gene3D" id="3.30.1540.10">
    <property type="entry name" value="formyl-coa transferase, domain 3"/>
    <property type="match status" value="2"/>
</dbReference>
<proteinExistence type="predicted"/>
<dbReference type="InterPro" id="IPR023606">
    <property type="entry name" value="CoA-Trfase_III_dom_1_sf"/>
</dbReference>
<evidence type="ECO:0000256" key="1">
    <source>
        <dbReference type="ARBA" id="ARBA00022679"/>
    </source>
</evidence>
<protein>
    <submittedName>
        <fullName evidence="2">CoA transferase</fullName>
    </submittedName>
</protein>
<name>A0ABW6RTT2_9NOCA</name>
<dbReference type="InterPro" id="IPR044855">
    <property type="entry name" value="CoA-Trfase_III_dom3_sf"/>
</dbReference>
<dbReference type="Proteomes" id="UP001601992">
    <property type="component" value="Unassembled WGS sequence"/>
</dbReference>
<evidence type="ECO:0000313" key="2">
    <source>
        <dbReference type="EMBL" id="MFF3567406.1"/>
    </source>
</evidence>
<accession>A0ABW6RTT2</accession>
<dbReference type="Gene3D" id="3.40.50.10540">
    <property type="entry name" value="Crotonobetainyl-coa:carnitine coa-transferase, domain 1"/>
    <property type="match status" value="2"/>
</dbReference>
<dbReference type="SUPFAM" id="SSF89796">
    <property type="entry name" value="CoA-transferase family III (CaiB/BaiF)"/>
    <property type="match status" value="2"/>
</dbReference>
<sequence>MSSRQTTRTSERSVSPPLRGCVVIDLSSGIAGGYCTRMLRDGGAQVIKVEAPEGDSLRSWSASGAAIENGCDGALFSFLAGGKESVRADPDRTEDLDLVDTLLDSADVVVWSRDSRLTEHPRLSISAIRRAHRHLVVTAITPFGLEGPWSDRAATEFTLQAWSGGIVGLGRGAPEQAPVHIGGRVGEWFAGAYASAATMTSRLRTLGSGTGELVDLSVLETQILGLTYFPVSFYEALNRPFRTQRRLSVPGVATAADGMVALGCGTSQQWFDLCAMVGHPEWIDEDTDLSITERAGKNAPEIFAWLAEQPTEVIRDLASAFRIPNGPVVNGANATAMGHHISRESFTVNPRDGFVQPRPPYRPQPTWLGDPLPAPRLGEHTARYRAARPERHDARPAATLNPLPFQELRVLDLTTYWAGPSCTHYLAMLGAEVIHVESATRPDGTRLIAGVPATQEQWWEYSPIFSGLNTNKKSITLDFRSDRGRALLSRLAATCDVIVENYTPRVLDQIGLDYAAVQQLRPDTIMVRMPGFGLDGPWRDNPAFAYVIEDTSGLTWLTGHPDRNPLEPYSIGDPNAGLHALNALLLALEHRRRTGNGMLVEAAMVDAALNVAAEQVIEHSAYGALLERDGNRGPAAAPQNLYKASGTDEFGRQDCWVAIAVGTDDQWRALSKTLGDPAWAQSPDLSSAAGRRREHDAIDAHLAEWCATRDSDEIVRILWDAGIPVAKAMQPHRQFEIPQLDAREFFEPVSHPVARTARHSTVPVRFSAGPEQFHRSPAPLLGEHTTEVLAALGLTETEIGELEADGIIGGSPAVIRTPAQSD</sequence>
<dbReference type="PANTHER" id="PTHR48207">
    <property type="entry name" value="SUCCINATE--HYDROXYMETHYLGLUTARATE COA-TRANSFERASE"/>
    <property type="match status" value="1"/>
</dbReference>
<dbReference type="RefSeq" id="WP_051193376.1">
    <property type="nucleotide sequence ID" value="NZ_JBIAQY010000002.1"/>
</dbReference>
<dbReference type="InterPro" id="IPR050483">
    <property type="entry name" value="CoA-transferase_III_domain"/>
</dbReference>
<dbReference type="EMBL" id="JBIAQY010000002">
    <property type="protein sequence ID" value="MFF3567406.1"/>
    <property type="molecule type" value="Genomic_DNA"/>
</dbReference>
<reference evidence="2 3" key="1">
    <citation type="submission" date="2024-10" db="EMBL/GenBank/DDBJ databases">
        <title>The Natural Products Discovery Center: Release of the First 8490 Sequenced Strains for Exploring Actinobacteria Biosynthetic Diversity.</title>
        <authorList>
            <person name="Kalkreuter E."/>
            <person name="Kautsar S.A."/>
            <person name="Yang D."/>
            <person name="Bader C.D."/>
            <person name="Teijaro C.N."/>
            <person name="Fluegel L."/>
            <person name="Davis C.M."/>
            <person name="Simpson J.R."/>
            <person name="Lauterbach L."/>
            <person name="Steele A.D."/>
            <person name="Gui C."/>
            <person name="Meng S."/>
            <person name="Li G."/>
            <person name="Viehrig K."/>
            <person name="Ye F."/>
            <person name="Su P."/>
            <person name="Kiefer A.F."/>
            <person name="Nichols A."/>
            <person name="Cepeda A.J."/>
            <person name="Yan W."/>
            <person name="Fan B."/>
            <person name="Jiang Y."/>
            <person name="Adhikari A."/>
            <person name="Zheng C.-J."/>
            <person name="Schuster L."/>
            <person name="Cowan T.M."/>
            <person name="Smanski M.J."/>
            <person name="Chevrette M.G."/>
            <person name="De Carvalho L.P.S."/>
            <person name="Shen B."/>
        </authorList>
    </citation>
    <scope>NUCLEOTIDE SEQUENCE [LARGE SCALE GENOMIC DNA]</scope>
    <source>
        <strain evidence="2 3">NPDC002593</strain>
    </source>
</reference>
<gene>
    <name evidence="2" type="ORF">ACFYXQ_06445</name>
</gene>
<dbReference type="GO" id="GO:0016740">
    <property type="term" value="F:transferase activity"/>
    <property type="evidence" value="ECO:0007669"/>
    <property type="project" value="UniProtKB-KW"/>
</dbReference>
<dbReference type="PANTHER" id="PTHR48207:SF3">
    <property type="entry name" value="SUCCINATE--HYDROXYMETHYLGLUTARATE COA-TRANSFERASE"/>
    <property type="match status" value="1"/>
</dbReference>
<comment type="caution">
    <text evidence="2">The sequence shown here is derived from an EMBL/GenBank/DDBJ whole genome shotgun (WGS) entry which is preliminary data.</text>
</comment>
<keyword evidence="3" id="KW-1185">Reference proteome</keyword>
<keyword evidence="1 2" id="KW-0808">Transferase</keyword>
<dbReference type="InterPro" id="IPR003673">
    <property type="entry name" value="CoA-Trfase_fam_III"/>
</dbReference>
<dbReference type="Pfam" id="PF02515">
    <property type="entry name" value="CoA_transf_3"/>
    <property type="match status" value="2"/>
</dbReference>